<name>A0A1I7NRB3_9HYPH</name>
<accession>A0A1I7NRB3</accession>
<sequence>MTARLHSSAFSLLSDFDRENGEAKLDFEAEIKLAFEDGYRRGHADGRTEADADAELRLTEATNLHSEQLAEEKQNWQRDCADVLAQRLENVTKLIELSIEERVAALLRPWLMDRLRERALQELENAISRALVEGAKVHVEAPAEIVERLRERLPTEGFQIGYSESPNSDIRAHIEDTKIELNVSAWIAALEAIAP</sequence>
<reference evidence="2" key="1">
    <citation type="submission" date="2016-10" db="EMBL/GenBank/DDBJ databases">
        <authorList>
            <person name="Varghese N."/>
            <person name="Submissions S."/>
        </authorList>
    </citation>
    <scope>NUCLEOTIDE SEQUENCE [LARGE SCALE GENOMIC DNA]</scope>
    <source>
        <strain evidence="2">DSM 1565</strain>
    </source>
</reference>
<dbReference type="EMBL" id="FPCH01000003">
    <property type="protein sequence ID" value="SFV37231.1"/>
    <property type="molecule type" value="Genomic_DNA"/>
</dbReference>
<gene>
    <name evidence="1" type="ORF">SAMN04488557_3057</name>
</gene>
<evidence type="ECO:0008006" key="3">
    <source>
        <dbReference type="Google" id="ProtNLM"/>
    </source>
</evidence>
<evidence type="ECO:0000313" key="1">
    <source>
        <dbReference type="EMBL" id="SFV37231.1"/>
    </source>
</evidence>
<evidence type="ECO:0000313" key="2">
    <source>
        <dbReference type="Proteomes" id="UP000199423"/>
    </source>
</evidence>
<protein>
    <recommendedName>
        <fullName evidence="3">Flagellar assembly protein FliH</fullName>
    </recommendedName>
</protein>
<organism evidence="1 2">
    <name type="scientific">Hyphomicrobium facile</name>
    <dbReference type="NCBI Taxonomy" id="51670"/>
    <lineage>
        <taxon>Bacteria</taxon>
        <taxon>Pseudomonadati</taxon>
        <taxon>Pseudomonadota</taxon>
        <taxon>Alphaproteobacteria</taxon>
        <taxon>Hyphomicrobiales</taxon>
        <taxon>Hyphomicrobiaceae</taxon>
        <taxon>Hyphomicrobium</taxon>
    </lineage>
</organism>
<dbReference type="AlphaFoldDB" id="A0A1I7NRB3"/>
<proteinExistence type="predicted"/>
<dbReference type="RefSeq" id="WP_092868583.1">
    <property type="nucleotide sequence ID" value="NZ_FPCH01000003.1"/>
</dbReference>
<dbReference type="OrthoDB" id="7931152at2"/>
<keyword evidence="2" id="KW-1185">Reference proteome</keyword>
<dbReference type="STRING" id="51670.SAMN04488557_3057"/>
<dbReference type="Proteomes" id="UP000199423">
    <property type="component" value="Unassembled WGS sequence"/>
</dbReference>